<evidence type="ECO:0000256" key="6">
    <source>
        <dbReference type="SAM" id="Phobius"/>
    </source>
</evidence>
<dbReference type="SUPFAM" id="SSF57196">
    <property type="entry name" value="EGF/Laminin"/>
    <property type="match status" value="2"/>
</dbReference>
<accession>A0A4E0R7F1</accession>
<proteinExistence type="predicted"/>
<evidence type="ECO:0000256" key="5">
    <source>
        <dbReference type="PROSITE-ProRule" id="PRU00076"/>
    </source>
</evidence>
<dbReference type="EMBL" id="JXXN02001998">
    <property type="protein sequence ID" value="THD23693.1"/>
    <property type="molecule type" value="Genomic_DNA"/>
</dbReference>
<dbReference type="GO" id="GO:0005509">
    <property type="term" value="F:calcium ion binding"/>
    <property type="evidence" value="ECO:0007669"/>
    <property type="project" value="InterPro"/>
</dbReference>
<dbReference type="InterPro" id="IPR051022">
    <property type="entry name" value="Notch_Cell-Fate_Det"/>
</dbReference>
<dbReference type="GO" id="GO:0007157">
    <property type="term" value="P:heterophilic cell-cell adhesion via plasma membrane cell adhesion molecules"/>
    <property type="evidence" value="ECO:0007669"/>
    <property type="project" value="TreeGrafter"/>
</dbReference>
<keyword evidence="6" id="KW-0472">Membrane</keyword>
<dbReference type="PROSITE" id="PS01186">
    <property type="entry name" value="EGF_2"/>
    <property type="match status" value="1"/>
</dbReference>
<feature type="transmembrane region" description="Helical" evidence="6">
    <location>
        <begin position="510"/>
        <end position="530"/>
    </location>
</feature>
<feature type="disulfide bond" evidence="5">
    <location>
        <begin position="365"/>
        <end position="374"/>
    </location>
</feature>
<dbReference type="SUPFAM" id="SSF82895">
    <property type="entry name" value="TSP-1 type 1 repeat"/>
    <property type="match status" value="1"/>
</dbReference>
<keyword evidence="10" id="KW-1185">Reference proteome</keyword>
<dbReference type="PANTHER" id="PTHR24049">
    <property type="entry name" value="CRUMBS FAMILY MEMBER"/>
    <property type="match status" value="1"/>
</dbReference>
<dbReference type="PANTHER" id="PTHR24049:SF22">
    <property type="entry name" value="DROSOPHILA CRUMBS HOMOLOG"/>
    <property type="match status" value="1"/>
</dbReference>
<dbReference type="Proteomes" id="UP000230066">
    <property type="component" value="Unassembled WGS sequence"/>
</dbReference>
<reference evidence="9" key="1">
    <citation type="submission" date="2019-03" db="EMBL/GenBank/DDBJ databases">
        <title>Improved annotation for the trematode Fasciola hepatica.</title>
        <authorList>
            <person name="Choi Y.-J."/>
            <person name="Martin J."/>
            <person name="Mitreva M."/>
        </authorList>
    </citation>
    <scope>NUCLEOTIDE SEQUENCE [LARGE SCALE GENOMIC DNA]</scope>
</reference>
<dbReference type="PROSITE" id="PS50026">
    <property type="entry name" value="EGF_3"/>
    <property type="match status" value="2"/>
</dbReference>
<feature type="domain" description="EGF-like" evidence="8">
    <location>
        <begin position="324"/>
        <end position="375"/>
    </location>
</feature>
<evidence type="ECO:0000313" key="9">
    <source>
        <dbReference type="EMBL" id="THD23693.1"/>
    </source>
</evidence>
<keyword evidence="3" id="KW-0677">Repeat</keyword>
<evidence type="ECO:0000256" key="1">
    <source>
        <dbReference type="ARBA" id="ARBA00022536"/>
    </source>
</evidence>
<keyword evidence="6" id="KW-1133">Transmembrane helix</keyword>
<protein>
    <submittedName>
        <fullName evidence="9">Cadherin tumor suppressor</fullName>
    </submittedName>
</protein>
<feature type="disulfide bond" evidence="5">
    <location>
        <begin position="265"/>
        <end position="274"/>
    </location>
</feature>
<gene>
    <name evidence="9" type="ORF">D915_005647</name>
</gene>
<dbReference type="AlphaFoldDB" id="A0A4E0R7F1"/>
<evidence type="ECO:0000256" key="4">
    <source>
        <dbReference type="ARBA" id="ARBA00023157"/>
    </source>
</evidence>
<evidence type="ECO:0000256" key="7">
    <source>
        <dbReference type="SAM" id="SignalP"/>
    </source>
</evidence>
<dbReference type="GO" id="GO:0032991">
    <property type="term" value="C:protein-containing complex"/>
    <property type="evidence" value="ECO:0007669"/>
    <property type="project" value="TreeGrafter"/>
</dbReference>
<feature type="signal peptide" evidence="7">
    <location>
        <begin position="1"/>
        <end position="22"/>
    </location>
</feature>
<organism evidence="9 10">
    <name type="scientific">Fasciola hepatica</name>
    <name type="common">Liver fluke</name>
    <dbReference type="NCBI Taxonomy" id="6192"/>
    <lineage>
        <taxon>Eukaryota</taxon>
        <taxon>Metazoa</taxon>
        <taxon>Spiralia</taxon>
        <taxon>Lophotrochozoa</taxon>
        <taxon>Platyhelminthes</taxon>
        <taxon>Trematoda</taxon>
        <taxon>Digenea</taxon>
        <taxon>Plagiorchiida</taxon>
        <taxon>Echinostomata</taxon>
        <taxon>Echinostomatoidea</taxon>
        <taxon>Fasciolidae</taxon>
        <taxon>Fasciola</taxon>
    </lineage>
</organism>
<dbReference type="Pfam" id="PF00090">
    <property type="entry name" value="TSP_1"/>
    <property type="match status" value="1"/>
</dbReference>
<dbReference type="SMART" id="SM00209">
    <property type="entry name" value="TSP1"/>
    <property type="match status" value="1"/>
</dbReference>
<dbReference type="InterPro" id="IPR036383">
    <property type="entry name" value="TSP1_rpt_sf"/>
</dbReference>
<evidence type="ECO:0000259" key="8">
    <source>
        <dbReference type="PROSITE" id="PS50026"/>
    </source>
</evidence>
<dbReference type="InterPro" id="IPR000884">
    <property type="entry name" value="TSP1_rpt"/>
</dbReference>
<dbReference type="SMART" id="SM00179">
    <property type="entry name" value="EGF_CA"/>
    <property type="match status" value="1"/>
</dbReference>
<evidence type="ECO:0000256" key="3">
    <source>
        <dbReference type="ARBA" id="ARBA00022737"/>
    </source>
</evidence>
<sequence length="556" mass="63288">MSQRVKFLLVLASCYLIIRLNADTEIVVQYPLTWSNSRRQFNFPVHFRSLKVPVFADWKTTTPTLKSWQYLKTANYEVPRYLREGYWIPNAFRQICIPEAKDKTFADFMHAFTYEDYTKDEPDSIRQYFTNTGRYYDRGYFIILNFLLNVCMCLRKEATDLHCPNPCWRPDVCMNDQYSTGTCLVITDPKQRTAIHSRLRNKLGDIYDYGYQCGCRQGYVFNDTLKKCTEGPPKCDPTRCHNGGICEVLPPSKRAMTGSDIACHCPPAWGGPVCEEPRNPCKLHHRLCGRYSCFRDTNNRIKGYSCSCPPGTRSLSHANPRCVNINECKELTAPCLNGGVCKDRYPPDSTIVRKRGQPFGYTCQCRYGYAGDRCERPPPRLYWSGWSLWSKCSTSCGVGTRVRHRSCPVRNRCTGQSVQSGRCIGPVSYCTESGEDMPPEASGLGTRIVQSWGIGWTVGDDRTLNDAFFWSETETGWPSLYYKDDGYHFGDILTWTKLTQLSRNWSIGQLMIYHAVVLGVLAIPLLFILVSMSKLICSVLGAKKAAKAEGQTEEAQ</sequence>
<dbReference type="GO" id="GO:0045197">
    <property type="term" value="P:establishment or maintenance of epithelial cell apical/basal polarity"/>
    <property type="evidence" value="ECO:0007669"/>
    <property type="project" value="TreeGrafter"/>
</dbReference>
<keyword evidence="6" id="KW-0812">Transmembrane</keyword>
<comment type="caution">
    <text evidence="5">Lacks conserved residue(s) required for the propagation of feature annotation.</text>
</comment>
<evidence type="ECO:0000256" key="2">
    <source>
        <dbReference type="ARBA" id="ARBA00022729"/>
    </source>
</evidence>
<feature type="chain" id="PRO_5020033788" evidence="7">
    <location>
        <begin position="23"/>
        <end position="556"/>
    </location>
</feature>
<dbReference type="CDD" id="cd00054">
    <property type="entry name" value="EGF_CA"/>
    <property type="match status" value="1"/>
</dbReference>
<evidence type="ECO:0000313" key="10">
    <source>
        <dbReference type="Proteomes" id="UP000230066"/>
    </source>
</evidence>
<dbReference type="GO" id="GO:0005886">
    <property type="term" value="C:plasma membrane"/>
    <property type="evidence" value="ECO:0007669"/>
    <property type="project" value="TreeGrafter"/>
</dbReference>
<dbReference type="PROSITE" id="PS50092">
    <property type="entry name" value="TSP1"/>
    <property type="match status" value="1"/>
</dbReference>
<keyword evidence="1 5" id="KW-0245">EGF-like domain</keyword>
<feature type="domain" description="EGF-like" evidence="8">
    <location>
        <begin position="231"/>
        <end position="275"/>
    </location>
</feature>
<comment type="caution">
    <text evidence="9">The sequence shown here is derived from an EMBL/GenBank/DDBJ whole genome shotgun (WGS) entry which is preliminary data.</text>
</comment>
<keyword evidence="4 5" id="KW-1015">Disulfide bond</keyword>
<dbReference type="PROSITE" id="PS00022">
    <property type="entry name" value="EGF_1"/>
    <property type="match status" value="2"/>
</dbReference>
<dbReference type="Gene3D" id="2.20.100.10">
    <property type="entry name" value="Thrombospondin type-1 (TSP1) repeat"/>
    <property type="match status" value="1"/>
</dbReference>
<dbReference type="InterPro" id="IPR001881">
    <property type="entry name" value="EGF-like_Ca-bd_dom"/>
</dbReference>
<keyword evidence="2 7" id="KW-0732">Signal</keyword>
<dbReference type="InterPro" id="IPR000742">
    <property type="entry name" value="EGF"/>
</dbReference>
<dbReference type="Gene3D" id="2.10.25.10">
    <property type="entry name" value="Laminin"/>
    <property type="match status" value="2"/>
</dbReference>
<name>A0A4E0R7F1_FASHE</name>
<dbReference type="SMART" id="SM00181">
    <property type="entry name" value="EGF"/>
    <property type="match status" value="4"/>
</dbReference>